<dbReference type="InterPro" id="IPR053927">
    <property type="entry name" value="FlgK_helical"/>
</dbReference>
<dbReference type="EMBL" id="UOFN01000019">
    <property type="protein sequence ID" value="VAW73578.1"/>
    <property type="molecule type" value="Genomic_DNA"/>
</dbReference>
<keyword evidence="11" id="KW-0969">Cilium</keyword>
<feature type="domain" description="Flagellar hook-associated protein 1 D2-like" evidence="9">
    <location>
        <begin position="338"/>
        <end position="418"/>
    </location>
</feature>
<dbReference type="PRINTS" id="PR01005">
    <property type="entry name" value="FLGHOOKAP1"/>
</dbReference>
<dbReference type="SUPFAM" id="SSF64518">
    <property type="entry name" value="Phase 1 flagellin"/>
    <property type="match status" value="2"/>
</dbReference>
<keyword evidence="4" id="KW-0964">Secreted</keyword>
<comment type="subcellular location">
    <subcellularLocation>
        <location evidence="1">Bacterial flagellum</location>
    </subcellularLocation>
    <subcellularLocation>
        <location evidence="2">Secreted</location>
    </subcellularLocation>
</comment>
<keyword evidence="5" id="KW-0975">Bacterial flagellum</keyword>
<keyword evidence="11" id="KW-0966">Cell projection</keyword>
<evidence type="ECO:0000256" key="5">
    <source>
        <dbReference type="ARBA" id="ARBA00023143"/>
    </source>
</evidence>
<dbReference type="InterPro" id="IPR049119">
    <property type="entry name" value="FlgK_D2-like"/>
</dbReference>
<dbReference type="Pfam" id="PF00460">
    <property type="entry name" value="Flg_bb_rod"/>
    <property type="match status" value="1"/>
</dbReference>
<evidence type="ECO:0000313" key="11">
    <source>
        <dbReference type="EMBL" id="VAW73578.1"/>
    </source>
</evidence>
<dbReference type="GO" id="GO:0009424">
    <property type="term" value="C:bacterial-type flagellum hook"/>
    <property type="evidence" value="ECO:0007669"/>
    <property type="project" value="InterPro"/>
</dbReference>
<keyword evidence="11" id="KW-0282">Flagellum</keyword>
<dbReference type="GO" id="GO:0044780">
    <property type="term" value="P:bacterial-type flagellum assembly"/>
    <property type="evidence" value="ECO:0007669"/>
    <property type="project" value="InterPro"/>
</dbReference>
<evidence type="ECO:0000259" key="10">
    <source>
        <dbReference type="Pfam" id="PF22638"/>
    </source>
</evidence>
<feature type="coiled-coil region" evidence="6">
    <location>
        <begin position="138"/>
        <end position="183"/>
    </location>
</feature>
<dbReference type="PROSITE" id="PS00588">
    <property type="entry name" value="FLAGELLA_BB_ROD"/>
    <property type="match status" value="1"/>
</dbReference>
<dbReference type="Pfam" id="PF22638">
    <property type="entry name" value="FlgK_D1"/>
    <property type="match status" value="1"/>
</dbReference>
<evidence type="ECO:0000256" key="1">
    <source>
        <dbReference type="ARBA" id="ARBA00004365"/>
    </source>
</evidence>
<comment type="similarity">
    <text evidence="3">Belongs to the flagella basal body rod proteins family.</text>
</comment>
<reference evidence="11" key="1">
    <citation type="submission" date="2018-06" db="EMBL/GenBank/DDBJ databases">
        <authorList>
            <person name="Zhirakovskaya E."/>
        </authorList>
    </citation>
    <scope>NUCLEOTIDE SEQUENCE</scope>
</reference>
<gene>
    <name evidence="11" type="ORF">MNBD_GAMMA15-2214</name>
</gene>
<dbReference type="AlphaFoldDB" id="A0A3B0XYX4"/>
<feature type="domain" description="Flagellar basal-body/hook protein C-terminal" evidence="8">
    <location>
        <begin position="604"/>
        <end position="641"/>
    </location>
</feature>
<feature type="domain" description="Flagellar hook-associated protein FlgK helical" evidence="10">
    <location>
        <begin position="94"/>
        <end position="327"/>
    </location>
</feature>
<dbReference type="GO" id="GO:0005198">
    <property type="term" value="F:structural molecule activity"/>
    <property type="evidence" value="ECO:0007669"/>
    <property type="project" value="InterPro"/>
</dbReference>
<dbReference type="NCBIfam" id="TIGR02492">
    <property type="entry name" value="flgK_ends"/>
    <property type="match status" value="1"/>
</dbReference>
<dbReference type="InterPro" id="IPR019776">
    <property type="entry name" value="Flagellar_basal_body_rod_CS"/>
</dbReference>
<dbReference type="InterPro" id="IPR001444">
    <property type="entry name" value="Flag_bb_rod_N"/>
</dbReference>
<proteinExistence type="inferred from homology"/>
<organism evidence="11">
    <name type="scientific">hydrothermal vent metagenome</name>
    <dbReference type="NCBI Taxonomy" id="652676"/>
    <lineage>
        <taxon>unclassified sequences</taxon>
        <taxon>metagenomes</taxon>
        <taxon>ecological metagenomes</taxon>
    </lineage>
</organism>
<evidence type="ECO:0000256" key="4">
    <source>
        <dbReference type="ARBA" id="ARBA00022525"/>
    </source>
</evidence>
<dbReference type="PANTHER" id="PTHR30033">
    <property type="entry name" value="FLAGELLAR HOOK-ASSOCIATED PROTEIN 1"/>
    <property type="match status" value="1"/>
</dbReference>
<dbReference type="InterPro" id="IPR002371">
    <property type="entry name" value="FlgK"/>
</dbReference>
<dbReference type="PANTHER" id="PTHR30033:SF1">
    <property type="entry name" value="FLAGELLAR HOOK-ASSOCIATED PROTEIN 1"/>
    <property type="match status" value="1"/>
</dbReference>
<evidence type="ECO:0000259" key="7">
    <source>
        <dbReference type="Pfam" id="PF00460"/>
    </source>
</evidence>
<accession>A0A3B0XYX4</accession>
<dbReference type="Pfam" id="PF21158">
    <property type="entry name" value="flgK_1st_1"/>
    <property type="match status" value="1"/>
</dbReference>
<protein>
    <submittedName>
        <fullName evidence="11">Flagellar hook-associated protein FlgK</fullName>
    </submittedName>
</protein>
<evidence type="ECO:0000259" key="9">
    <source>
        <dbReference type="Pfam" id="PF21158"/>
    </source>
</evidence>
<dbReference type="GO" id="GO:0005576">
    <property type="term" value="C:extracellular region"/>
    <property type="evidence" value="ECO:0007669"/>
    <property type="project" value="UniProtKB-SubCell"/>
</dbReference>
<sequence>MAVGLLGTATSGLQAFQRAIAVTGNNISNVNTEGYSRQRVELGTRPPSFTGQGFMGNGVQIENITRMFDQFTIDRLRETTSTSAQYNTLFEFSSRVSNLLGDTDAGLSAGLEDFFSSIQDLADNPSSIPVRQLVLSGAESLVGRIQDLSQQLDSMRSEINSGLSTLVNEINSLSNSIADANRSILDATAQGGGQIPNDLLDKRDVLIGQLSELVSVRTFEQSDGSVNVFVGSGQSLVTGLLSSSLAITPNGFDVRRPEISIVNSSVTAEITDNLTGGRLGALLDFRNQTLNLADNALGRIAVTFSTEFNRQQNLGMDLDGQMGADMFSVSQPLTAVHSANTGTGNVVATFDTANIQDLTTNDYILGFDGAAWNLSRASDGQPISMTGAGTVASPFNADGLNFVVSGAPVAGDRFEIKPVRDGAPTMRLLLSDASDIAAASPVTLSEATNVNGLPTNGGNGTFRLQSVDGTFTPLVAGITFTYDAGAQQFNYAGDATGSFAYNPATDSGSSFTVAGISFTVSGFPADTDSFVAAANTNGSGDNSNALLLAGLQSLRTMEGGNASFQQAYGQLISTLGTRTRSAEITADAQAALRSQAQESRDGLSGVNLDEEAADLIRFQQAYSAVAQVISVADSTFQTLLNAIGR</sequence>
<name>A0A3B0XYX4_9ZZZZ</name>
<evidence type="ECO:0000256" key="3">
    <source>
        <dbReference type="ARBA" id="ARBA00009677"/>
    </source>
</evidence>
<dbReference type="InterPro" id="IPR010930">
    <property type="entry name" value="Flg_bb/hook_C_dom"/>
</dbReference>
<keyword evidence="6" id="KW-0175">Coiled coil</keyword>
<dbReference type="Pfam" id="PF06429">
    <property type="entry name" value="Flg_bbr_C"/>
    <property type="match status" value="1"/>
</dbReference>
<evidence type="ECO:0000256" key="2">
    <source>
        <dbReference type="ARBA" id="ARBA00004613"/>
    </source>
</evidence>
<evidence type="ECO:0000256" key="6">
    <source>
        <dbReference type="SAM" id="Coils"/>
    </source>
</evidence>
<feature type="domain" description="Flagellar basal body rod protein N-terminal" evidence="7">
    <location>
        <begin position="8"/>
        <end position="35"/>
    </location>
</feature>
<evidence type="ECO:0000259" key="8">
    <source>
        <dbReference type="Pfam" id="PF06429"/>
    </source>
</evidence>